<dbReference type="GO" id="GO:0000723">
    <property type="term" value="P:telomere maintenance"/>
    <property type="evidence" value="ECO:0007669"/>
    <property type="project" value="TreeGrafter"/>
</dbReference>
<evidence type="ECO:0000259" key="17">
    <source>
        <dbReference type="Pfam" id="PF07522"/>
    </source>
</evidence>
<evidence type="ECO:0000256" key="12">
    <source>
        <dbReference type="ARBA" id="ARBA00023204"/>
    </source>
</evidence>
<keyword evidence="7" id="KW-0540">Nuclease</keyword>
<keyword evidence="10" id="KW-0269">Exonuclease</keyword>
<dbReference type="EC" id="3.5.2.6" evidence="5"/>
<feature type="domain" description="DNA repair metallo-beta-lactamase" evidence="17">
    <location>
        <begin position="80"/>
        <end position="163"/>
    </location>
</feature>
<keyword evidence="11" id="KW-0779">Telomere</keyword>
<evidence type="ECO:0000256" key="16">
    <source>
        <dbReference type="ARBA" id="ARBA00042738"/>
    </source>
</evidence>
<evidence type="ECO:0000256" key="3">
    <source>
        <dbReference type="ARBA" id="ARBA00004574"/>
    </source>
</evidence>
<reference evidence="18" key="2">
    <citation type="submission" date="2020-11" db="EMBL/GenBank/DDBJ databases">
        <authorList>
            <person name="McCartney M.A."/>
            <person name="Auch B."/>
            <person name="Kono T."/>
            <person name="Mallez S."/>
            <person name="Becker A."/>
            <person name="Gohl D.M."/>
            <person name="Silverstein K.A.T."/>
            <person name="Koren S."/>
            <person name="Bechman K.B."/>
            <person name="Herman A."/>
            <person name="Abrahante J.E."/>
            <person name="Garbe J."/>
        </authorList>
    </citation>
    <scope>NUCLEOTIDE SEQUENCE</scope>
    <source>
        <strain evidence="18">Duluth1</strain>
        <tissue evidence="18">Whole animal</tissue>
    </source>
</reference>
<evidence type="ECO:0000256" key="14">
    <source>
        <dbReference type="ARBA" id="ARBA00039555"/>
    </source>
</evidence>
<evidence type="ECO:0000256" key="9">
    <source>
        <dbReference type="ARBA" id="ARBA00022801"/>
    </source>
</evidence>
<evidence type="ECO:0000256" key="2">
    <source>
        <dbReference type="ARBA" id="ARBA00004123"/>
    </source>
</evidence>
<keyword evidence="12" id="KW-0234">DNA repair</keyword>
<evidence type="ECO:0000256" key="15">
    <source>
        <dbReference type="ARBA" id="ARBA00041693"/>
    </source>
</evidence>
<keyword evidence="13" id="KW-0539">Nucleus</keyword>
<evidence type="ECO:0000256" key="4">
    <source>
        <dbReference type="ARBA" id="ARBA00010304"/>
    </source>
</evidence>
<evidence type="ECO:0000256" key="11">
    <source>
        <dbReference type="ARBA" id="ARBA00022895"/>
    </source>
</evidence>
<dbReference type="GO" id="GO:0006303">
    <property type="term" value="P:double-strand break repair via nonhomologous end joining"/>
    <property type="evidence" value="ECO:0007669"/>
    <property type="project" value="TreeGrafter"/>
</dbReference>
<dbReference type="GO" id="GO:0003684">
    <property type="term" value="F:damaged DNA binding"/>
    <property type="evidence" value="ECO:0007669"/>
    <property type="project" value="TreeGrafter"/>
</dbReference>
<gene>
    <name evidence="18" type="ORF">DPMN_121204</name>
</gene>
<dbReference type="GO" id="GO:0008800">
    <property type="term" value="F:beta-lactamase activity"/>
    <property type="evidence" value="ECO:0007669"/>
    <property type="project" value="UniProtKB-EC"/>
</dbReference>
<dbReference type="Gene3D" id="3.40.50.12650">
    <property type="match status" value="1"/>
</dbReference>
<keyword evidence="8" id="KW-0227">DNA damage</keyword>
<evidence type="ECO:0000256" key="8">
    <source>
        <dbReference type="ARBA" id="ARBA00022763"/>
    </source>
</evidence>
<protein>
    <recommendedName>
        <fullName evidence="14">5' exonuclease Apollo</fullName>
        <ecNumber evidence="5">3.5.2.6</ecNumber>
    </recommendedName>
    <alternativeName>
        <fullName evidence="15">DNA cross-link repair 1B protein</fullName>
    </alternativeName>
    <alternativeName>
        <fullName evidence="16">SNM1 homolog B</fullName>
    </alternativeName>
</protein>
<evidence type="ECO:0000256" key="10">
    <source>
        <dbReference type="ARBA" id="ARBA00022839"/>
    </source>
</evidence>
<keyword evidence="6" id="KW-0158">Chromosome</keyword>
<accession>A0A9D4GT36</accession>
<evidence type="ECO:0000256" key="13">
    <source>
        <dbReference type="ARBA" id="ARBA00023242"/>
    </source>
</evidence>
<dbReference type="GO" id="GO:0035312">
    <property type="term" value="F:5'-3' DNA exonuclease activity"/>
    <property type="evidence" value="ECO:0007669"/>
    <property type="project" value="TreeGrafter"/>
</dbReference>
<dbReference type="AlphaFoldDB" id="A0A9D4GT36"/>
<dbReference type="Pfam" id="PF07522">
    <property type="entry name" value="DRMBL"/>
    <property type="match status" value="1"/>
</dbReference>
<evidence type="ECO:0000256" key="5">
    <source>
        <dbReference type="ARBA" id="ARBA00012865"/>
    </source>
</evidence>
<dbReference type="Proteomes" id="UP000828390">
    <property type="component" value="Unassembled WGS sequence"/>
</dbReference>
<comment type="caution">
    <text evidence="18">The sequence shown here is derived from an EMBL/GenBank/DDBJ whole genome shotgun (WGS) entry which is preliminary data.</text>
</comment>
<comment type="catalytic activity">
    <reaction evidence="1">
        <text>a beta-lactam + H2O = a substituted beta-amino acid</text>
        <dbReference type="Rhea" id="RHEA:20401"/>
        <dbReference type="ChEBI" id="CHEBI:15377"/>
        <dbReference type="ChEBI" id="CHEBI:35627"/>
        <dbReference type="ChEBI" id="CHEBI:140347"/>
        <dbReference type="EC" id="3.5.2.6"/>
    </reaction>
</comment>
<evidence type="ECO:0000313" key="18">
    <source>
        <dbReference type="EMBL" id="KAH3819467.1"/>
    </source>
</evidence>
<sequence>MDNTYCSPRCKFPTREQATTEIIKVIKSHPTHDIIIAMRNLGKEELLVKIAKECQEWKYVPHKFYQTLEILEAPNVFNCDNRDLRIQIVPFYTISKRFVEKVNKTRPTIVIMPTVLYFGIDARPYENIDNVYIVPYSDHSSYSELREFVAFLRPGQIIPIVKATSRSPFEMSVADRADMSRFSDLTGEKFNESVNVPPSVQAFMENRNITAALGKNRLFRLRKRQNRARGL</sequence>
<dbReference type="PANTHER" id="PTHR23240">
    <property type="entry name" value="DNA CROSS-LINK REPAIR PROTEIN PSO2/SNM1-RELATED"/>
    <property type="match status" value="1"/>
</dbReference>
<dbReference type="PANTHER" id="PTHR23240:SF26">
    <property type="entry name" value="5' EXONUCLEASE APOLLO"/>
    <property type="match status" value="1"/>
</dbReference>
<dbReference type="EMBL" id="JAIWYP010000005">
    <property type="protein sequence ID" value="KAH3819467.1"/>
    <property type="molecule type" value="Genomic_DNA"/>
</dbReference>
<comment type="subcellular location">
    <subcellularLocation>
        <location evidence="3">Chromosome</location>
        <location evidence="3">Telomere</location>
    </subcellularLocation>
    <subcellularLocation>
        <location evidence="2">Nucleus</location>
    </subcellularLocation>
</comment>
<proteinExistence type="inferred from homology"/>
<comment type="similarity">
    <text evidence="4">Belongs to the DNA repair metallo-beta-lactamase (DRMBL) family.</text>
</comment>
<evidence type="ECO:0000256" key="1">
    <source>
        <dbReference type="ARBA" id="ARBA00001526"/>
    </source>
</evidence>
<dbReference type="GO" id="GO:0000781">
    <property type="term" value="C:chromosome, telomeric region"/>
    <property type="evidence" value="ECO:0007669"/>
    <property type="project" value="UniProtKB-SubCell"/>
</dbReference>
<dbReference type="InterPro" id="IPR011084">
    <property type="entry name" value="DRMBL"/>
</dbReference>
<name>A0A9D4GT36_DREPO</name>
<organism evidence="18 19">
    <name type="scientific">Dreissena polymorpha</name>
    <name type="common">Zebra mussel</name>
    <name type="synonym">Mytilus polymorpha</name>
    <dbReference type="NCBI Taxonomy" id="45954"/>
    <lineage>
        <taxon>Eukaryota</taxon>
        <taxon>Metazoa</taxon>
        <taxon>Spiralia</taxon>
        <taxon>Lophotrochozoa</taxon>
        <taxon>Mollusca</taxon>
        <taxon>Bivalvia</taxon>
        <taxon>Autobranchia</taxon>
        <taxon>Heteroconchia</taxon>
        <taxon>Euheterodonta</taxon>
        <taxon>Imparidentia</taxon>
        <taxon>Neoheterodontei</taxon>
        <taxon>Myida</taxon>
        <taxon>Dreissenoidea</taxon>
        <taxon>Dreissenidae</taxon>
        <taxon>Dreissena</taxon>
    </lineage>
</organism>
<evidence type="ECO:0000256" key="7">
    <source>
        <dbReference type="ARBA" id="ARBA00022722"/>
    </source>
</evidence>
<evidence type="ECO:0000256" key="6">
    <source>
        <dbReference type="ARBA" id="ARBA00022454"/>
    </source>
</evidence>
<dbReference type="GO" id="GO:0036297">
    <property type="term" value="P:interstrand cross-link repair"/>
    <property type="evidence" value="ECO:0007669"/>
    <property type="project" value="TreeGrafter"/>
</dbReference>
<evidence type="ECO:0000313" key="19">
    <source>
        <dbReference type="Proteomes" id="UP000828390"/>
    </source>
</evidence>
<keyword evidence="19" id="KW-1185">Reference proteome</keyword>
<dbReference type="GO" id="GO:0005634">
    <property type="term" value="C:nucleus"/>
    <property type="evidence" value="ECO:0007669"/>
    <property type="project" value="UniProtKB-SubCell"/>
</dbReference>
<dbReference type="FunFam" id="3.40.50.12650:FF:000003">
    <property type="entry name" value="DNA cross-link repair 1B"/>
    <property type="match status" value="1"/>
</dbReference>
<keyword evidence="9" id="KW-0378">Hydrolase</keyword>
<reference evidence="18" key="1">
    <citation type="journal article" date="2019" name="bioRxiv">
        <title>The Genome of the Zebra Mussel, Dreissena polymorpha: A Resource for Invasive Species Research.</title>
        <authorList>
            <person name="McCartney M.A."/>
            <person name="Auch B."/>
            <person name="Kono T."/>
            <person name="Mallez S."/>
            <person name="Zhang Y."/>
            <person name="Obille A."/>
            <person name="Becker A."/>
            <person name="Abrahante J.E."/>
            <person name="Garbe J."/>
            <person name="Badalamenti J.P."/>
            <person name="Herman A."/>
            <person name="Mangelson H."/>
            <person name="Liachko I."/>
            <person name="Sullivan S."/>
            <person name="Sone E.D."/>
            <person name="Koren S."/>
            <person name="Silverstein K.A.T."/>
            <person name="Beckman K.B."/>
            <person name="Gohl D.M."/>
        </authorList>
    </citation>
    <scope>NUCLEOTIDE SEQUENCE</scope>
    <source>
        <strain evidence="18">Duluth1</strain>
        <tissue evidence="18">Whole animal</tissue>
    </source>
</reference>